<evidence type="ECO:0000256" key="4">
    <source>
        <dbReference type="ARBA" id="ARBA00022833"/>
    </source>
</evidence>
<dbReference type="GO" id="GO:0005634">
    <property type="term" value="C:nucleus"/>
    <property type="evidence" value="ECO:0007669"/>
    <property type="project" value="UniProtKB-SubCell"/>
</dbReference>
<comment type="caution">
    <text evidence="7">The sequence shown here is derived from an EMBL/GenBank/DDBJ whole genome shotgun (WGS) entry which is preliminary data.</text>
</comment>
<dbReference type="SUPFAM" id="SSF53098">
    <property type="entry name" value="Ribonuclease H-like"/>
    <property type="match status" value="1"/>
</dbReference>
<keyword evidence="5" id="KW-0539">Nucleus</keyword>
<keyword evidence="8" id="KW-1185">Reference proteome</keyword>
<sequence length="1107" mass="124760">MATEDNCAIGPDGALKDASEMDWQHSETEDQPAADAASSTLNASARQRSKSPLLSTLRPSRLKKPTWKKAEATGNAARTSVSSTIKGFFKPRGTDTESVAKEAQISVSALEPPKPTSSQFASAKRQVLRKKAAAGDGSSTDESSSVEEIDIPTTKKRRTYSTSSHAASGMDIDIEGGASMPNVNADGDNAESDNESEPGDEVTAYERMRQEKDEETQTSKKRSTRDDDERTRDVRTIFKPDTRLHKDGKEEKGHWCRVCRDRKMKNEDCWFTGGVSSLRTHIKRKWASHGARYLRKCAEQGLTPNHLAVPKPTTEDLNEGGSTLDSFVKKVPKWTQQGLLDHIVELIVSDDQAFRLVEKGAFRRLLQYQRPQTKDTEIPHRTFVREEIMRKASDVEAQLREVFKDIPRQISVTFDAWTSKAYDPYLSVTAHYIDSPPGKPDEWELKAKVIGFTEIEGNHSGANTAAVVLRVVDRYGLRGKLGWLTSDNASTNDKAMRVLQRVLNRKGRRWLAKQRRGRCMEHIMHLGAKAVIDAICPNPAFRKVKNVEDSNNDDTEDDGDDDGNEWIAVAEEEVPDDEEVDEAVDFDAGDLLGKILAFVNQVRASPQAKSYFSKVCEEEGLKPLELIKWVRTRWGSMCDLIKRILDNKLAVMKFCLVADASKKVPKLRNKEYSDYMVTESEWQLLELIYEVLAEPREAQAAFSSETYSTVWRAIPTLECLQERWETMAKQPKFASIKFAIDAGLEKLRKWYKAIDDSDMYFICLALDPTYKVEYTKRNWDDRYHQDGMIAFRKVPFTNDFPCADIHELIAPDLLHQIIKGTFKDHLVTWVGEYLIKTHGEVSGNAILDDIDRRIAAAPPFPGLRRFPEGRRFKQWTGDDSKALMKVYLSAIAGHVPDEMVQTITAFLEFCYLVQQPVINQETFRKIEDALSRFHMHHKIFETTGVRTSFLLPRQHSLKHYIWAIQQFGAPNGLCTSITESRHITAVKEPWRRSNRHNALGQMLTINQRLHKLGAARADFEERGMLKGNVLSITMKALLQAHGESDREPEDPENNDGSAEVPALTVPTDVGSSAVQDIGEQVSLPPDDDGSMVDGKQVVGFVDLALIP</sequence>
<gene>
    <name evidence="7" type="ORF">EW026_g7287</name>
</gene>
<evidence type="ECO:0000256" key="2">
    <source>
        <dbReference type="ARBA" id="ARBA00022723"/>
    </source>
</evidence>
<feature type="region of interest" description="Disordered" evidence="6">
    <location>
        <begin position="545"/>
        <end position="564"/>
    </location>
</feature>
<feature type="compositionally biased region" description="Acidic residues" evidence="6">
    <location>
        <begin position="188"/>
        <end position="200"/>
    </location>
</feature>
<dbReference type="Proteomes" id="UP000309038">
    <property type="component" value="Unassembled WGS sequence"/>
</dbReference>
<feature type="region of interest" description="Disordered" evidence="6">
    <location>
        <begin position="1040"/>
        <end position="1092"/>
    </location>
</feature>
<keyword evidence="4" id="KW-0862">Zinc</keyword>
<evidence type="ECO:0000256" key="1">
    <source>
        <dbReference type="ARBA" id="ARBA00004123"/>
    </source>
</evidence>
<feature type="region of interest" description="Disordered" evidence="6">
    <location>
        <begin position="1"/>
        <end position="234"/>
    </location>
</feature>
<dbReference type="InterPro" id="IPR012337">
    <property type="entry name" value="RNaseH-like_sf"/>
</dbReference>
<keyword evidence="2" id="KW-0479">Metal-binding</keyword>
<comment type="subcellular location">
    <subcellularLocation>
        <location evidence="1">Nucleus</location>
    </subcellularLocation>
</comment>
<dbReference type="Pfam" id="PF18759">
    <property type="entry name" value="Plavaka"/>
    <property type="match status" value="1"/>
</dbReference>
<protein>
    <recommendedName>
        <fullName evidence="9">Transposase</fullName>
    </recommendedName>
</protein>
<dbReference type="InterPro" id="IPR041078">
    <property type="entry name" value="Plavaka"/>
</dbReference>
<evidence type="ECO:0000256" key="6">
    <source>
        <dbReference type="SAM" id="MobiDB-lite"/>
    </source>
</evidence>
<evidence type="ECO:0000256" key="3">
    <source>
        <dbReference type="ARBA" id="ARBA00022771"/>
    </source>
</evidence>
<dbReference type="PANTHER" id="PTHR46481">
    <property type="entry name" value="ZINC FINGER BED DOMAIN-CONTAINING PROTEIN 4"/>
    <property type="match status" value="1"/>
</dbReference>
<evidence type="ECO:0000313" key="7">
    <source>
        <dbReference type="EMBL" id="THG94120.1"/>
    </source>
</evidence>
<feature type="compositionally biased region" description="Basic and acidic residues" evidence="6">
    <location>
        <begin position="14"/>
        <end position="28"/>
    </location>
</feature>
<feature type="compositionally biased region" description="Basic and acidic residues" evidence="6">
    <location>
        <begin position="204"/>
        <end position="234"/>
    </location>
</feature>
<feature type="non-terminal residue" evidence="7">
    <location>
        <position position="1107"/>
    </location>
</feature>
<dbReference type="InterPro" id="IPR052035">
    <property type="entry name" value="ZnF_BED_domain_contain"/>
</dbReference>
<dbReference type="PANTHER" id="PTHR46481:SF10">
    <property type="entry name" value="ZINC FINGER BED DOMAIN-CONTAINING PROTEIN 39"/>
    <property type="match status" value="1"/>
</dbReference>
<feature type="compositionally biased region" description="Acidic residues" evidence="6">
    <location>
        <begin position="550"/>
        <end position="564"/>
    </location>
</feature>
<reference evidence="7 8" key="1">
    <citation type="submission" date="2019-02" db="EMBL/GenBank/DDBJ databases">
        <title>Genome sequencing of the rare red list fungi Phlebia centrifuga.</title>
        <authorList>
            <person name="Buettner E."/>
            <person name="Kellner H."/>
        </authorList>
    </citation>
    <scope>NUCLEOTIDE SEQUENCE [LARGE SCALE GENOMIC DNA]</scope>
    <source>
        <strain evidence="7 8">DSM 108282</strain>
    </source>
</reference>
<proteinExistence type="predicted"/>
<feature type="compositionally biased region" description="Low complexity" evidence="6">
    <location>
        <begin position="50"/>
        <end position="59"/>
    </location>
</feature>
<dbReference type="EMBL" id="SGPJ01000499">
    <property type="protein sequence ID" value="THG94120.1"/>
    <property type="molecule type" value="Genomic_DNA"/>
</dbReference>
<keyword evidence="3" id="KW-0863">Zinc-finger</keyword>
<accession>A0A4S4K9E3</accession>
<feature type="compositionally biased region" description="Polar residues" evidence="6">
    <location>
        <begin position="76"/>
        <end position="85"/>
    </location>
</feature>
<evidence type="ECO:0008006" key="9">
    <source>
        <dbReference type="Google" id="ProtNLM"/>
    </source>
</evidence>
<feature type="compositionally biased region" description="Polar residues" evidence="6">
    <location>
        <begin position="37"/>
        <end position="46"/>
    </location>
</feature>
<evidence type="ECO:0000256" key="5">
    <source>
        <dbReference type="ARBA" id="ARBA00023242"/>
    </source>
</evidence>
<evidence type="ECO:0000313" key="8">
    <source>
        <dbReference type="Proteomes" id="UP000309038"/>
    </source>
</evidence>
<organism evidence="7 8">
    <name type="scientific">Hermanssonia centrifuga</name>
    <dbReference type="NCBI Taxonomy" id="98765"/>
    <lineage>
        <taxon>Eukaryota</taxon>
        <taxon>Fungi</taxon>
        <taxon>Dikarya</taxon>
        <taxon>Basidiomycota</taxon>
        <taxon>Agaricomycotina</taxon>
        <taxon>Agaricomycetes</taxon>
        <taxon>Polyporales</taxon>
        <taxon>Meruliaceae</taxon>
        <taxon>Hermanssonia</taxon>
    </lineage>
</organism>
<dbReference type="GO" id="GO:0008270">
    <property type="term" value="F:zinc ion binding"/>
    <property type="evidence" value="ECO:0007669"/>
    <property type="project" value="UniProtKB-KW"/>
</dbReference>
<dbReference type="AlphaFoldDB" id="A0A4S4K9E3"/>
<name>A0A4S4K9E3_9APHY</name>